<protein>
    <recommendedName>
        <fullName evidence="15">Coproporphyrinogen-III oxidase</fullName>
        <ecNumber evidence="15">1.3.98.3</ecNumber>
    </recommendedName>
</protein>
<keyword evidence="9 15" id="KW-0560">Oxidoreductase</keyword>
<comment type="catalytic activity">
    <reaction evidence="14 15">
        <text>coproporphyrinogen III + 2 S-adenosyl-L-methionine = protoporphyrinogen IX + 2 5'-deoxyadenosine + 2 L-methionine + 2 CO2</text>
        <dbReference type="Rhea" id="RHEA:15425"/>
        <dbReference type="ChEBI" id="CHEBI:16526"/>
        <dbReference type="ChEBI" id="CHEBI:17319"/>
        <dbReference type="ChEBI" id="CHEBI:57307"/>
        <dbReference type="ChEBI" id="CHEBI:57309"/>
        <dbReference type="ChEBI" id="CHEBI:57844"/>
        <dbReference type="ChEBI" id="CHEBI:59789"/>
        <dbReference type="EC" id="1.3.98.3"/>
    </reaction>
</comment>
<dbReference type="SMART" id="SM00729">
    <property type="entry name" value="Elp3"/>
    <property type="match status" value="1"/>
</dbReference>
<evidence type="ECO:0000256" key="11">
    <source>
        <dbReference type="ARBA" id="ARBA00023014"/>
    </source>
</evidence>
<dbReference type="EC" id="1.3.98.3" evidence="15"/>
<dbReference type="GO" id="GO:0051539">
    <property type="term" value="F:4 iron, 4 sulfur cluster binding"/>
    <property type="evidence" value="ECO:0007669"/>
    <property type="project" value="UniProtKB-KW"/>
</dbReference>
<feature type="binding site" evidence="17">
    <location>
        <position position="64"/>
    </location>
    <ligand>
        <name>[4Fe-4S] cluster</name>
        <dbReference type="ChEBI" id="CHEBI:49883"/>
        <note>4Fe-4S-S-AdoMet</note>
    </ligand>
</feature>
<evidence type="ECO:0000256" key="2">
    <source>
        <dbReference type="ARBA" id="ARBA00004785"/>
    </source>
</evidence>
<dbReference type="GO" id="GO:0051989">
    <property type="term" value="F:coproporphyrinogen dehydrogenase activity"/>
    <property type="evidence" value="ECO:0007669"/>
    <property type="project" value="UniProtKB-EC"/>
</dbReference>
<evidence type="ECO:0000256" key="3">
    <source>
        <dbReference type="ARBA" id="ARBA00005493"/>
    </source>
</evidence>
<keyword evidence="6 15" id="KW-0963">Cytoplasm</keyword>
<feature type="binding site" evidence="16">
    <location>
        <position position="108"/>
    </location>
    <ligand>
        <name>S-adenosyl-L-methionine</name>
        <dbReference type="ChEBI" id="CHEBI:59789"/>
        <label>1</label>
    </ligand>
</feature>
<feature type="binding site" evidence="16">
    <location>
        <begin position="63"/>
        <end position="65"/>
    </location>
    <ligand>
        <name>S-adenosyl-L-methionine</name>
        <dbReference type="ChEBI" id="CHEBI:59789"/>
        <label>2</label>
    </ligand>
</feature>
<feature type="binding site" evidence="16">
    <location>
        <position position="205"/>
    </location>
    <ligand>
        <name>S-adenosyl-L-methionine</name>
        <dbReference type="ChEBI" id="CHEBI:59789"/>
        <label>2</label>
    </ligand>
</feature>
<dbReference type="InterPro" id="IPR007197">
    <property type="entry name" value="rSAM"/>
</dbReference>
<comment type="function">
    <text evidence="13">Involved in the heme biosynthesis. Catalyzes the anaerobic oxidative decarboxylation of propionate groups of rings A and B of coproporphyrinogen III to yield the vinyl groups in protoporphyrinogen IX.</text>
</comment>
<dbReference type="PANTHER" id="PTHR13932:SF6">
    <property type="entry name" value="OXYGEN-INDEPENDENT COPROPORPHYRINOGEN III OXIDASE"/>
    <property type="match status" value="1"/>
</dbReference>
<evidence type="ECO:0000256" key="5">
    <source>
        <dbReference type="ARBA" id="ARBA00022485"/>
    </source>
</evidence>
<dbReference type="Proteomes" id="UP000436911">
    <property type="component" value="Unassembled WGS sequence"/>
</dbReference>
<dbReference type="GO" id="GO:0005737">
    <property type="term" value="C:cytoplasm"/>
    <property type="evidence" value="ECO:0007669"/>
    <property type="project" value="UniProtKB-SubCell"/>
</dbReference>
<feature type="binding site" evidence="16">
    <location>
        <position position="239"/>
    </location>
    <ligand>
        <name>S-adenosyl-L-methionine</name>
        <dbReference type="ChEBI" id="CHEBI:59789"/>
        <label>2</label>
    </ligand>
</feature>
<evidence type="ECO:0000256" key="1">
    <source>
        <dbReference type="ARBA" id="ARBA00004496"/>
    </source>
</evidence>
<comment type="caution">
    <text evidence="19">The sequence shown here is derived from an EMBL/GenBank/DDBJ whole genome shotgun (WGS) entry which is preliminary data.</text>
</comment>
<dbReference type="SFLD" id="SFLDS00029">
    <property type="entry name" value="Radical_SAM"/>
    <property type="match status" value="1"/>
</dbReference>
<dbReference type="SFLD" id="SFLDG01082">
    <property type="entry name" value="B12-binding_domain_containing"/>
    <property type="match status" value="1"/>
</dbReference>
<dbReference type="GO" id="GO:0004109">
    <property type="term" value="F:coproporphyrinogen oxidase activity"/>
    <property type="evidence" value="ECO:0007669"/>
    <property type="project" value="InterPro"/>
</dbReference>
<feature type="binding site" evidence="16">
    <location>
        <position position="325"/>
    </location>
    <ligand>
        <name>S-adenosyl-L-methionine</name>
        <dbReference type="ChEBI" id="CHEBI:59789"/>
        <label>1</label>
    </ligand>
</feature>
<dbReference type="UniPathway" id="UPA00251">
    <property type="reaction ID" value="UER00323"/>
</dbReference>
<keyword evidence="10 15" id="KW-0408">Iron</keyword>
<feature type="binding site" evidence="16">
    <location>
        <position position="51"/>
    </location>
    <ligand>
        <name>S-adenosyl-L-methionine</name>
        <dbReference type="ChEBI" id="CHEBI:59789"/>
        <label>1</label>
    </ligand>
</feature>
<evidence type="ECO:0000256" key="8">
    <source>
        <dbReference type="ARBA" id="ARBA00022723"/>
    </source>
</evidence>
<evidence type="ECO:0000256" key="6">
    <source>
        <dbReference type="ARBA" id="ARBA00022490"/>
    </source>
</evidence>
<feature type="binding site" evidence="16">
    <location>
        <position position="141"/>
    </location>
    <ligand>
        <name>S-adenosyl-L-methionine</name>
        <dbReference type="ChEBI" id="CHEBI:59789"/>
        <label>1</label>
    </ligand>
</feature>
<proteinExistence type="inferred from homology"/>
<dbReference type="SFLD" id="SFLDG01065">
    <property type="entry name" value="anaerobic_coproporphyrinogen-I"/>
    <property type="match status" value="1"/>
</dbReference>
<evidence type="ECO:0000256" key="17">
    <source>
        <dbReference type="PIRSR" id="PIRSR000167-2"/>
    </source>
</evidence>
<dbReference type="EMBL" id="QUSG01000009">
    <property type="protein sequence ID" value="KAA3525733.1"/>
    <property type="molecule type" value="Genomic_DNA"/>
</dbReference>
<feature type="domain" description="Radical SAM core" evidence="18">
    <location>
        <begin position="42"/>
        <end position="279"/>
    </location>
</feature>
<dbReference type="Gene3D" id="3.80.30.20">
    <property type="entry name" value="tm_1862 like domain"/>
    <property type="match status" value="1"/>
</dbReference>
<dbReference type="Pfam" id="PF06969">
    <property type="entry name" value="HemN_C"/>
    <property type="match status" value="1"/>
</dbReference>
<dbReference type="Gene3D" id="1.10.10.920">
    <property type="match status" value="1"/>
</dbReference>
<dbReference type="SUPFAM" id="SSF102114">
    <property type="entry name" value="Radical SAM enzymes"/>
    <property type="match status" value="1"/>
</dbReference>
<dbReference type="PANTHER" id="PTHR13932">
    <property type="entry name" value="COPROPORPHYRINIGEN III OXIDASE"/>
    <property type="match status" value="1"/>
</dbReference>
<sequence length="450" mass="49612">MPAKALLSKYAAAVPRYTSYPTAPHFHTGIDCGNYAHWLSLLGQGQTISLYIHIPYCDRLCWFCACHTKHTLKYEPITAYLAALFSEIENTARLVGREAVVTAVHLGGGSPTMLRPQDMVTLMDRLRANFTFADEAEISVEMDPNDLDEARYDALASIGLTRASLGVQDFDPVVQKAINRLQTFEQTKSVVEQVRKRGATSVNCDILYGLPYQTLESLEKTVLDIVSLKPDRIALFGYAHVPWMKKHQTLIPENALPDIVMRYEQMVRASAMLVAAGYDAIGIDHFALPEDSLAIAARQKRLRRNFQGYTTDGADALIGLGASSISQLPQGYVQNMPATGEYQRLVSENGLAATRGIALSGDDRVRAAVIEQIMCEFGFSFAEIRQAFPDVAENVIAEAKVFTASNGDDLCRIDRECFTLTPTGRLFARSVAATFDCYFSSGKARHSIAV</sequence>
<dbReference type="OrthoDB" id="9808022at2"/>
<dbReference type="InterPro" id="IPR023404">
    <property type="entry name" value="rSAM_horseshoe"/>
</dbReference>
<dbReference type="GO" id="GO:0046872">
    <property type="term" value="F:metal ion binding"/>
    <property type="evidence" value="ECO:0007669"/>
    <property type="project" value="UniProtKB-KW"/>
</dbReference>
<organism evidence="19 20">
    <name type="scientific">Agrobacterium vitis</name>
    <name type="common">Rhizobium vitis</name>
    <dbReference type="NCBI Taxonomy" id="373"/>
    <lineage>
        <taxon>Bacteria</taxon>
        <taxon>Pseudomonadati</taxon>
        <taxon>Pseudomonadota</taxon>
        <taxon>Alphaproteobacteria</taxon>
        <taxon>Hyphomicrobiales</taxon>
        <taxon>Rhizobiaceae</taxon>
        <taxon>Rhizobium/Agrobacterium group</taxon>
        <taxon>Agrobacterium</taxon>
    </lineage>
</organism>
<dbReference type="PROSITE" id="PS51918">
    <property type="entry name" value="RADICAL_SAM"/>
    <property type="match status" value="1"/>
</dbReference>
<dbReference type="Pfam" id="PF04055">
    <property type="entry name" value="Radical_SAM"/>
    <property type="match status" value="1"/>
</dbReference>
<dbReference type="CDD" id="cd01335">
    <property type="entry name" value="Radical_SAM"/>
    <property type="match status" value="1"/>
</dbReference>
<keyword evidence="5 15" id="KW-0004">4Fe-4S</keyword>
<gene>
    <name evidence="19" type="primary">hemN</name>
    <name evidence="19" type="ORF">DXT89_16830</name>
</gene>
<comment type="subcellular location">
    <subcellularLocation>
        <location evidence="1 15">Cytoplasm</location>
    </subcellularLocation>
</comment>
<feature type="binding site" evidence="16">
    <location>
        <position position="180"/>
    </location>
    <ligand>
        <name>S-adenosyl-L-methionine</name>
        <dbReference type="ChEBI" id="CHEBI:59789"/>
        <label>2</label>
    </ligand>
</feature>
<evidence type="ECO:0000313" key="20">
    <source>
        <dbReference type="Proteomes" id="UP000436911"/>
    </source>
</evidence>
<evidence type="ECO:0000256" key="13">
    <source>
        <dbReference type="ARBA" id="ARBA00024295"/>
    </source>
</evidence>
<evidence type="ECO:0000313" key="19">
    <source>
        <dbReference type="EMBL" id="KAA3525733.1"/>
    </source>
</evidence>
<dbReference type="InterPro" id="IPR034505">
    <property type="entry name" value="Coproporphyrinogen-III_oxidase"/>
</dbReference>
<dbReference type="InterPro" id="IPR004558">
    <property type="entry name" value="Coprogen_oxidase_HemN"/>
</dbReference>
<keyword evidence="8 15" id="KW-0479">Metal-binding</keyword>
<keyword evidence="7 15" id="KW-0949">S-adenosyl-L-methionine</keyword>
<comment type="pathway">
    <text evidence="2 15">Porphyrin-containing compound metabolism; protoporphyrin-IX biosynthesis; protoporphyrinogen-IX from coproporphyrinogen-III (AdoMet route): step 1/1.</text>
</comment>
<dbReference type="PIRSF" id="PIRSF000167">
    <property type="entry name" value="HemN"/>
    <property type="match status" value="1"/>
</dbReference>
<feature type="binding site" evidence="16">
    <location>
        <position position="168"/>
    </location>
    <ligand>
        <name>S-adenosyl-L-methionine</name>
        <dbReference type="ChEBI" id="CHEBI:59789"/>
        <label>2</label>
    </ligand>
</feature>
<evidence type="ECO:0000256" key="14">
    <source>
        <dbReference type="ARBA" id="ARBA00048321"/>
    </source>
</evidence>
<evidence type="ECO:0000256" key="15">
    <source>
        <dbReference type="PIRNR" id="PIRNR000167"/>
    </source>
</evidence>
<accession>A0A368NUU8</accession>
<evidence type="ECO:0000256" key="12">
    <source>
        <dbReference type="ARBA" id="ARBA00023244"/>
    </source>
</evidence>
<reference evidence="19 20" key="1">
    <citation type="submission" date="2018-08" db="EMBL/GenBank/DDBJ databases">
        <title>Genome sequencing of Agrobacterium vitis strain ICMP 10754.</title>
        <authorList>
            <person name="Visnovsky S.B."/>
            <person name="Pitman A.R."/>
        </authorList>
    </citation>
    <scope>NUCLEOTIDE SEQUENCE [LARGE SCALE GENOMIC DNA]</scope>
    <source>
        <strain evidence="19 20">ICMP 10754</strain>
    </source>
</reference>
<keyword evidence="12 15" id="KW-0627">Porphyrin biosynthesis</keyword>
<dbReference type="InterPro" id="IPR010723">
    <property type="entry name" value="HemN_C"/>
</dbReference>
<evidence type="ECO:0000256" key="7">
    <source>
        <dbReference type="ARBA" id="ARBA00022691"/>
    </source>
</evidence>
<dbReference type="GeneID" id="60682499"/>
<dbReference type="InterPro" id="IPR058240">
    <property type="entry name" value="rSAM_sf"/>
</dbReference>
<feature type="binding site" evidence="17">
    <location>
        <position position="61"/>
    </location>
    <ligand>
        <name>[4Fe-4S] cluster</name>
        <dbReference type="ChEBI" id="CHEBI:49883"/>
        <note>4Fe-4S-S-AdoMet</note>
    </ligand>
</feature>
<comment type="subunit">
    <text evidence="4">Monomer.</text>
</comment>
<dbReference type="AlphaFoldDB" id="A0A368NUU8"/>
<feature type="binding site" evidence="17">
    <location>
        <position position="57"/>
    </location>
    <ligand>
        <name>[4Fe-4S] cluster</name>
        <dbReference type="ChEBI" id="CHEBI:49883"/>
        <note>4Fe-4S-S-AdoMet</note>
    </ligand>
</feature>
<keyword evidence="11 15" id="KW-0411">Iron-sulfur</keyword>
<dbReference type="RefSeq" id="WP_060715641.1">
    <property type="nucleotide sequence ID" value="NZ_CP055265.1"/>
</dbReference>
<evidence type="ECO:0000256" key="10">
    <source>
        <dbReference type="ARBA" id="ARBA00023004"/>
    </source>
</evidence>
<evidence type="ECO:0000259" key="18">
    <source>
        <dbReference type="PROSITE" id="PS51918"/>
    </source>
</evidence>
<evidence type="ECO:0000256" key="4">
    <source>
        <dbReference type="ARBA" id="ARBA00011245"/>
    </source>
</evidence>
<dbReference type="InterPro" id="IPR006638">
    <property type="entry name" value="Elp3/MiaA/NifB-like_rSAM"/>
</dbReference>
<evidence type="ECO:0000256" key="16">
    <source>
        <dbReference type="PIRSR" id="PIRSR000167-1"/>
    </source>
</evidence>
<comment type="cofactor">
    <cofactor evidence="15 17">
        <name>[4Fe-4S] cluster</name>
        <dbReference type="ChEBI" id="CHEBI:49883"/>
    </cofactor>
    <text evidence="15 17">Binds 1 [4Fe-4S] cluster. The cluster is coordinated with 3 cysteines and an exchangeable S-adenosyl-L-methionine.</text>
</comment>
<name>A0A368NUU8_AGRVI</name>
<evidence type="ECO:0000256" key="9">
    <source>
        <dbReference type="ARBA" id="ARBA00023002"/>
    </source>
</evidence>
<comment type="similarity">
    <text evidence="3 15">Belongs to the anaerobic coproporphyrinogen-III oxidase family.</text>
</comment>
<dbReference type="NCBIfam" id="TIGR00538">
    <property type="entry name" value="hemN"/>
    <property type="match status" value="1"/>
</dbReference>
<dbReference type="GO" id="GO:0006782">
    <property type="term" value="P:protoporphyrinogen IX biosynthetic process"/>
    <property type="evidence" value="ECO:0007669"/>
    <property type="project" value="UniProtKB-UniPathway"/>
</dbReference>